<reference evidence="18" key="3">
    <citation type="submission" date="2025-09" db="UniProtKB">
        <authorList>
            <consortium name="Ensembl"/>
        </authorList>
    </citation>
    <scope>IDENTIFICATION</scope>
</reference>
<evidence type="ECO:0000256" key="1">
    <source>
        <dbReference type="ARBA" id="ARBA00004123"/>
    </source>
</evidence>
<dbReference type="Pfam" id="PF16171">
    <property type="entry name" value="CENP-T_N"/>
    <property type="match status" value="1"/>
</dbReference>
<comment type="function">
    <text evidence="13">Component of the CENPA-NAC (nucleosome-associated) complex, a complex that plays a central role in assembly of kinetochore proteins, mitotic progression and chromosome segregation. The CENPA-NAC complex recruits the CENPA-CAD (nucleosome distal) complex and may be involved in incorporation of newly synthesized CENPA into centromeres. Part of a nucleosome-associated complex that binds specifically to histone H3-containing nucleosomes at the centromere, as opposed to nucleosomes containing CENPA. Component of the heterotetrameric CENP-T-W-S-X complex that binds and supercoils DNA, and plays an important role in kinetochore assembly. CENPT has a fundamental role in kinetochore assembly and function. It is one of the inner kinetochore proteins, with most further proteins binding downstream. Required for normal chromosome organization and normal progress through mitosis.</text>
</comment>
<evidence type="ECO:0000313" key="19">
    <source>
        <dbReference type="Proteomes" id="UP000265140"/>
    </source>
</evidence>
<dbReference type="PANTHER" id="PTHR46904:SF1">
    <property type="entry name" value="CENTROMERE PROTEIN T"/>
    <property type="match status" value="1"/>
</dbReference>
<evidence type="ECO:0000256" key="2">
    <source>
        <dbReference type="ARBA" id="ARBA00004629"/>
    </source>
</evidence>
<name>A0AAY5KCZ4_ESOLU</name>
<feature type="region of interest" description="Disordered" evidence="15">
    <location>
        <begin position="336"/>
        <end position="726"/>
    </location>
</feature>
<comment type="subunit">
    <text evidence="14">Component of the CENPA-CAD complex, composed of CENPI, CENPK, CENPL, CENPO, CENPP, CENPQ, CENPR and CENPS. The CENPA-CAD complex is probably recruited on centromeres by the CENPA-NAC complex, at least composed of CENPA, CENPC, CENPH, CENPM, CENPN, CENPT and CENPU. Identified in a centromeric complex containing histones H2A, H2B, H3 and H4, and at least CENPA, CENPB, CENPC, CENPT, CENPN, HJURP, SUPT16H, SSRP1 and RSF1. Interacts (via N-terminus) with the NDC80 complex. Heterodimer with CENPW; this dimer coassembles with CENPS-CENPX heterodimers at centromeres to form the tetrameric CENP-T-W-S-X complex.</text>
</comment>
<feature type="compositionally biased region" description="Acidic residues" evidence="15">
    <location>
        <begin position="395"/>
        <end position="559"/>
    </location>
</feature>
<feature type="compositionally biased region" description="Basic and acidic residues" evidence="15">
    <location>
        <begin position="378"/>
        <end position="393"/>
    </location>
</feature>
<feature type="domain" description="Centromere kinetochore component CENP-T N-terminal" evidence="17">
    <location>
        <begin position="76"/>
        <end position="273"/>
    </location>
</feature>
<dbReference type="SUPFAM" id="SSF47113">
    <property type="entry name" value="Histone-fold"/>
    <property type="match status" value="1"/>
</dbReference>
<keyword evidence="10" id="KW-0539">Nucleus</keyword>
<evidence type="ECO:0000256" key="13">
    <source>
        <dbReference type="ARBA" id="ARBA00045461"/>
    </source>
</evidence>
<dbReference type="Gene3D" id="1.10.20.10">
    <property type="entry name" value="Histone, subunit A"/>
    <property type="match status" value="1"/>
</dbReference>
<dbReference type="GO" id="GO:0000776">
    <property type="term" value="C:kinetochore"/>
    <property type="evidence" value="ECO:0007669"/>
    <property type="project" value="UniProtKB-KW"/>
</dbReference>
<evidence type="ECO:0000256" key="5">
    <source>
        <dbReference type="ARBA" id="ARBA00022454"/>
    </source>
</evidence>
<evidence type="ECO:0000256" key="11">
    <source>
        <dbReference type="ARBA" id="ARBA00023306"/>
    </source>
</evidence>
<dbReference type="GO" id="GO:0046982">
    <property type="term" value="F:protein heterodimerization activity"/>
    <property type="evidence" value="ECO:0007669"/>
    <property type="project" value="InterPro"/>
</dbReference>
<evidence type="ECO:0000313" key="18">
    <source>
        <dbReference type="Ensembl" id="ENSELUP00000084162.1"/>
    </source>
</evidence>
<proteinExistence type="inferred from homology"/>
<accession>A0AAY5KCZ4</accession>
<dbReference type="GO" id="GO:0051382">
    <property type="term" value="P:kinetochore assembly"/>
    <property type="evidence" value="ECO:0007669"/>
    <property type="project" value="InterPro"/>
</dbReference>
<dbReference type="GO" id="GO:0003677">
    <property type="term" value="F:DNA binding"/>
    <property type="evidence" value="ECO:0007669"/>
    <property type="project" value="UniProtKB-KW"/>
</dbReference>
<gene>
    <name evidence="18" type="primary">MDC1</name>
</gene>
<evidence type="ECO:0000256" key="14">
    <source>
        <dbReference type="ARBA" id="ARBA00046865"/>
    </source>
</evidence>
<dbReference type="GeneTree" id="ENSGT00390000003044"/>
<evidence type="ECO:0000256" key="7">
    <source>
        <dbReference type="ARBA" id="ARBA00022776"/>
    </source>
</evidence>
<dbReference type="GO" id="GO:0051301">
    <property type="term" value="P:cell division"/>
    <property type="evidence" value="ECO:0007669"/>
    <property type="project" value="UniProtKB-KW"/>
</dbReference>
<dbReference type="InterPro" id="IPR035425">
    <property type="entry name" value="CENP-T/H4_C"/>
</dbReference>
<evidence type="ECO:0000256" key="6">
    <source>
        <dbReference type="ARBA" id="ARBA00022618"/>
    </source>
</evidence>
<dbReference type="InterPro" id="IPR028255">
    <property type="entry name" value="CENP-T"/>
</dbReference>
<keyword evidence="6" id="KW-0132">Cell division</keyword>
<dbReference type="CDD" id="cd22920">
    <property type="entry name" value="HFD_CENP-T"/>
    <property type="match status" value="1"/>
</dbReference>
<evidence type="ECO:0000259" key="17">
    <source>
        <dbReference type="Pfam" id="PF16171"/>
    </source>
</evidence>
<keyword evidence="8" id="KW-0995">Kinetochore</keyword>
<dbReference type="GO" id="GO:0000278">
    <property type="term" value="P:mitotic cell cycle"/>
    <property type="evidence" value="ECO:0007669"/>
    <property type="project" value="TreeGrafter"/>
</dbReference>
<feature type="region of interest" description="Disordered" evidence="15">
    <location>
        <begin position="65"/>
        <end position="85"/>
    </location>
</feature>
<reference evidence="18 19" key="1">
    <citation type="submission" date="2020-02" db="EMBL/GenBank/DDBJ databases">
        <title>Esox lucius (northern pike) genome, fEsoLuc1, primary haplotype.</title>
        <authorList>
            <person name="Myers G."/>
            <person name="Karagic N."/>
            <person name="Meyer A."/>
            <person name="Pippel M."/>
            <person name="Reichard M."/>
            <person name="Winkler S."/>
            <person name="Tracey A."/>
            <person name="Sims Y."/>
            <person name="Howe K."/>
            <person name="Rhie A."/>
            <person name="Formenti G."/>
            <person name="Durbin R."/>
            <person name="Fedrigo O."/>
            <person name="Jarvis E.D."/>
        </authorList>
    </citation>
    <scope>NUCLEOTIDE SEQUENCE [LARGE SCALE GENOMIC DNA]</scope>
</reference>
<feature type="compositionally biased region" description="Acidic residues" evidence="15">
    <location>
        <begin position="705"/>
        <end position="719"/>
    </location>
</feature>
<dbReference type="PANTHER" id="PTHR46904">
    <property type="entry name" value="CENTROMERE PROTEIN T"/>
    <property type="match status" value="1"/>
</dbReference>
<reference evidence="18" key="2">
    <citation type="submission" date="2025-08" db="UniProtKB">
        <authorList>
            <consortium name="Ensembl"/>
        </authorList>
    </citation>
    <scope>IDENTIFICATION</scope>
</reference>
<keyword evidence="12" id="KW-0137">Centromere</keyword>
<feature type="compositionally biased region" description="Basic and acidic residues" evidence="15">
    <location>
        <begin position="349"/>
        <end position="360"/>
    </location>
</feature>
<dbReference type="GO" id="GO:0007059">
    <property type="term" value="P:chromosome segregation"/>
    <property type="evidence" value="ECO:0007669"/>
    <property type="project" value="TreeGrafter"/>
</dbReference>
<dbReference type="Ensembl" id="ENSELUT00000093789.1">
    <property type="protein sequence ID" value="ENSELUP00000084162.1"/>
    <property type="gene ID" value="ENSELUG00000011726.3"/>
</dbReference>
<dbReference type="Pfam" id="PF15511">
    <property type="entry name" value="CENP-T_C"/>
    <property type="match status" value="1"/>
</dbReference>
<dbReference type="Proteomes" id="UP000265140">
    <property type="component" value="Chromosome 2"/>
</dbReference>
<keyword evidence="7" id="KW-0498">Mitosis</keyword>
<evidence type="ECO:0000256" key="15">
    <source>
        <dbReference type="SAM" id="MobiDB-lite"/>
    </source>
</evidence>
<keyword evidence="9" id="KW-0238">DNA-binding</keyword>
<evidence type="ECO:0000256" key="3">
    <source>
        <dbReference type="ARBA" id="ARBA00010137"/>
    </source>
</evidence>
<evidence type="ECO:0000256" key="9">
    <source>
        <dbReference type="ARBA" id="ARBA00023125"/>
    </source>
</evidence>
<comment type="subcellular location">
    <subcellularLocation>
        <location evidence="2">Chromosome</location>
        <location evidence="2">Centromere</location>
        <location evidence="2">Kinetochore</location>
    </subcellularLocation>
    <subcellularLocation>
        <location evidence="1">Nucleus</location>
    </subcellularLocation>
</comment>
<dbReference type="GO" id="GO:0005634">
    <property type="term" value="C:nucleus"/>
    <property type="evidence" value="ECO:0007669"/>
    <property type="project" value="UniProtKB-SubCell"/>
</dbReference>
<keyword evidence="19" id="KW-1185">Reference proteome</keyword>
<keyword evidence="5" id="KW-0158">Chromosome</keyword>
<dbReference type="InterPro" id="IPR009072">
    <property type="entry name" value="Histone-fold"/>
</dbReference>
<organism evidence="18 19">
    <name type="scientific">Esox lucius</name>
    <name type="common">Northern pike</name>
    <dbReference type="NCBI Taxonomy" id="8010"/>
    <lineage>
        <taxon>Eukaryota</taxon>
        <taxon>Metazoa</taxon>
        <taxon>Chordata</taxon>
        <taxon>Craniata</taxon>
        <taxon>Vertebrata</taxon>
        <taxon>Euteleostomi</taxon>
        <taxon>Actinopterygii</taxon>
        <taxon>Neopterygii</taxon>
        <taxon>Teleostei</taxon>
        <taxon>Protacanthopterygii</taxon>
        <taxon>Esociformes</taxon>
        <taxon>Esocidae</taxon>
        <taxon>Esox</taxon>
    </lineage>
</organism>
<evidence type="ECO:0000256" key="12">
    <source>
        <dbReference type="ARBA" id="ARBA00023328"/>
    </source>
</evidence>
<sequence>MDYVNEDVSARILLKHVLNTEHSVSPETNSASQAALHSSGSKIRRSARLGCKVVVLTPQEAIKQSMKKKLRESTYRTSLQMPPTKRRTISEGVRKMNSPAPATTSILCDDDITPRHLLRGILQTEPSTSLLIQDRPVRMEPEQPYANSSLLSNSSSTGLSELDLPDMTTTVNLGSTAKGLRRKRPRRSLNVNAFNRLLESGEDGGGGGEGSSATEDLSLLSSASPSSVTFSLKTPFVDPQTEKRAFKRNAPNRKKITIEEFDEALQNQQVAMSGDTELSDREDQRGLSETVQSQGLMLGLSDIVDPDITFDIITNKTALYAQPVETKSTFTTKDKDTIAAAPIKPEMGGMKDDEVRGQKDDEMELDDKDGEALMTDAGQREDSVRQEDFKSQTEEVAESQTEEEGADPQTEEEVADLQTEEDVVDPQTEEEVADPQTEDEEVADNQTEGEEVADPQTEEEEVADPQTEEVVADPQTEEEVVADPQTEEEEVADPQTEEEEVADPQTEEEEVADPHTEEEEVADPHTEEEEVADPHTEEEEVADPQTEEVADPQTEEEEVAEWKLRSSASNEVRFSRRDYQSEGGVRVTGGIAEGRGYKSLGTGLHPSETGSAGRRSGGDSADDWHSSPEVVASKSIHPQTEYIGSTPPFPQEDEMEGSIRTGNSPSNEEENAVPSLEMTGEPENKAPESSYLPTHPITARSPADHEEDWEDVEEEDSNQSEELSMKTPAFVREKRNALSVDPQNTPTVFKGLQPSVPVGAAAMRKPAAVRGKTSGTKKDLGLPKSYVTSVFKHFAKTKVSSDVYPVLKEIMERYFDRLADDLEVYAAHANRKTIEVEDVELLMRRQGFVTDSMPVNVLIEKYLPMESRKLLIPVATSGNYVIPKPRRK</sequence>
<feature type="domain" description="CENP-T/Histone H4 histone fold" evidence="16">
    <location>
        <begin position="780"/>
        <end position="874"/>
    </location>
</feature>
<keyword evidence="11" id="KW-0131">Cell cycle</keyword>
<feature type="compositionally biased region" description="Low complexity" evidence="15">
    <location>
        <begin position="148"/>
        <end position="162"/>
    </location>
</feature>
<evidence type="ECO:0000256" key="10">
    <source>
        <dbReference type="ARBA" id="ARBA00023242"/>
    </source>
</evidence>
<protein>
    <recommendedName>
        <fullName evidence="4">Centromere protein T</fullName>
    </recommendedName>
</protein>
<evidence type="ECO:0000256" key="4">
    <source>
        <dbReference type="ARBA" id="ARBA00016401"/>
    </source>
</evidence>
<comment type="similarity">
    <text evidence="3">Belongs to the CENP-T/CNN1 family.</text>
</comment>
<feature type="region of interest" description="Disordered" evidence="15">
    <location>
        <begin position="144"/>
        <end position="166"/>
    </location>
</feature>
<evidence type="ECO:0000259" key="16">
    <source>
        <dbReference type="Pfam" id="PF15511"/>
    </source>
</evidence>
<evidence type="ECO:0000256" key="8">
    <source>
        <dbReference type="ARBA" id="ARBA00022838"/>
    </source>
</evidence>
<dbReference type="InterPro" id="IPR032373">
    <property type="entry name" value="CENP-T_N"/>
</dbReference>
<dbReference type="AlphaFoldDB" id="A0AAY5KCZ4"/>